<dbReference type="GO" id="GO:0030170">
    <property type="term" value="F:pyridoxal phosphate binding"/>
    <property type="evidence" value="ECO:0007669"/>
    <property type="project" value="InterPro"/>
</dbReference>
<dbReference type="InterPro" id="IPR015422">
    <property type="entry name" value="PyrdxlP-dep_Trfase_small"/>
</dbReference>
<dbReference type="InterPro" id="IPR051798">
    <property type="entry name" value="Class-II_PLP-Dep_Aminotrans"/>
</dbReference>
<name>A0A060RDD4_9BACT</name>
<dbReference type="Gene3D" id="3.90.1150.10">
    <property type="entry name" value="Aspartate Aminotransferase, domain 1"/>
    <property type="match status" value="1"/>
</dbReference>
<dbReference type="InterPro" id="IPR015424">
    <property type="entry name" value="PyrdxlP-dep_Trfase"/>
</dbReference>
<dbReference type="eggNOG" id="COG1168">
    <property type="taxonomic scope" value="Bacteria"/>
</dbReference>
<dbReference type="OrthoDB" id="9802872at2"/>
<dbReference type="GO" id="GO:0047804">
    <property type="term" value="F:cysteine-S-conjugate beta-lyase activity"/>
    <property type="evidence" value="ECO:0007669"/>
    <property type="project" value="UniProtKB-EC"/>
</dbReference>
<dbReference type="SUPFAM" id="SSF53383">
    <property type="entry name" value="PLP-dependent transferases"/>
    <property type="match status" value="1"/>
</dbReference>
<organism evidence="7 8">
    <name type="scientific">Mucinivorans hirudinis</name>
    <dbReference type="NCBI Taxonomy" id="1433126"/>
    <lineage>
        <taxon>Bacteria</taxon>
        <taxon>Pseudomonadati</taxon>
        <taxon>Bacteroidota</taxon>
        <taxon>Bacteroidia</taxon>
        <taxon>Bacteroidales</taxon>
        <taxon>Rikenellaceae</taxon>
        <taxon>Mucinivorans</taxon>
    </lineage>
</organism>
<evidence type="ECO:0000256" key="4">
    <source>
        <dbReference type="ARBA" id="ARBA00023239"/>
    </source>
</evidence>
<dbReference type="Proteomes" id="UP000027616">
    <property type="component" value="Chromosome I"/>
</dbReference>
<dbReference type="AlphaFoldDB" id="A0A060RDD4"/>
<keyword evidence="3" id="KW-0663">Pyridoxal phosphate</keyword>
<gene>
    <name evidence="7" type="ORF">BN938_2050</name>
</gene>
<evidence type="ECO:0000259" key="6">
    <source>
        <dbReference type="Pfam" id="PF00155"/>
    </source>
</evidence>
<evidence type="ECO:0000256" key="5">
    <source>
        <dbReference type="ARBA" id="ARBA00037974"/>
    </source>
</evidence>
<sequence length="389" mass="44214">MFNEIIDRSGTSCEKFDSLERIFGTDDVIPLWVADMDFASADVIVEVLKRRVEHRVFGYTYRSQAYNDAIKGWVARRAGWQIKDEWLAFSPGVVVGVTFAMLSCTSEGDGILIQQPVYHPFAMVIKANNRQVINNELLNTEQGYRIDFEDFEEKLKHSKAFILCNPHNPTGRCFSQAELKRMGDLCVKYGVRIISDEIHSDFVYKPYKHIHIASISREIADNTITFIAPSKSFNLAGLSTAVAISSSEKILKEYNQELHKIHLDSGNIFGIEALMAAYNDGDEWMDSMKEYLCGNIDYVIDFLRKNLPEVKCHRPEATYLMWLDFSAWRMTQAELNEFIVKKAGLGTTSGVIFGDGGRGFQRMNVGSPRAVIEKAMNQLERARNEKANQ</sequence>
<evidence type="ECO:0000256" key="3">
    <source>
        <dbReference type="ARBA" id="ARBA00022898"/>
    </source>
</evidence>
<dbReference type="Gene3D" id="3.40.640.10">
    <property type="entry name" value="Type I PLP-dependent aspartate aminotransferase-like (Major domain)"/>
    <property type="match status" value="1"/>
</dbReference>
<comment type="similarity">
    <text evidence="5">Belongs to the class-II pyridoxal-phosphate-dependent aminotransferase family. MalY/PatB cystathionine beta-lyase subfamily.</text>
</comment>
<dbReference type="CDD" id="cd00609">
    <property type="entry name" value="AAT_like"/>
    <property type="match status" value="1"/>
</dbReference>
<dbReference type="EMBL" id="HG934468">
    <property type="protein sequence ID" value="CDN32123.1"/>
    <property type="molecule type" value="Genomic_DNA"/>
</dbReference>
<reference evidence="7 8" key="1">
    <citation type="journal article" date="2015" name="Genome Announc.">
        <title>Complete Genome Sequence of the Novel Leech Symbiont Mucinivorans hirudinis M3T.</title>
        <authorList>
            <person name="Nelson M.C."/>
            <person name="Bomar L."/>
            <person name="Graf J."/>
        </authorList>
    </citation>
    <scope>NUCLEOTIDE SEQUENCE [LARGE SCALE GENOMIC DNA]</scope>
    <source>
        <strain evidence="8">M3</strain>
    </source>
</reference>
<protein>
    <recommendedName>
        <fullName evidence="2">cysteine-S-conjugate beta-lyase</fullName>
        <ecNumber evidence="2">4.4.1.13</ecNumber>
    </recommendedName>
</protein>
<evidence type="ECO:0000313" key="8">
    <source>
        <dbReference type="Proteomes" id="UP000027616"/>
    </source>
</evidence>
<feature type="domain" description="Aminotransferase class I/classII large" evidence="6">
    <location>
        <begin position="27"/>
        <end position="378"/>
    </location>
</feature>
<dbReference type="GO" id="GO:0008483">
    <property type="term" value="F:transaminase activity"/>
    <property type="evidence" value="ECO:0007669"/>
    <property type="project" value="UniProtKB-KW"/>
</dbReference>
<dbReference type="HOGENOM" id="CLU_017584_15_0_10"/>
<evidence type="ECO:0000313" key="7">
    <source>
        <dbReference type="EMBL" id="CDN32123.1"/>
    </source>
</evidence>
<keyword evidence="4" id="KW-0456">Lyase</keyword>
<keyword evidence="7" id="KW-0032">Aminotransferase</keyword>
<keyword evidence="8" id="KW-1185">Reference proteome</keyword>
<dbReference type="STRING" id="1433126.BN938_2050"/>
<comment type="cofactor">
    <cofactor evidence="1">
        <name>pyridoxal 5'-phosphate</name>
        <dbReference type="ChEBI" id="CHEBI:597326"/>
    </cofactor>
</comment>
<dbReference type="PANTHER" id="PTHR43525">
    <property type="entry name" value="PROTEIN MALY"/>
    <property type="match status" value="1"/>
</dbReference>
<keyword evidence="7" id="KW-0808">Transferase</keyword>
<dbReference type="InterPro" id="IPR015421">
    <property type="entry name" value="PyrdxlP-dep_Trfase_major"/>
</dbReference>
<proteinExistence type="inferred from homology"/>
<dbReference type="PANTHER" id="PTHR43525:SF1">
    <property type="entry name" value="PROTEIN MALY"/>
    <property type="match status" value="1"/>
</dbReference>
<evidence type="ECO:0000256" key="1">
    <source>
        <dbReference type="ARBA" id="ARBA00001933"/>
    </source>
</evidence>
<dbReference type="EC" id="4.4.1.13" evidence="2"/>
<dbReference type="NCBIfam" id="TIGR04350">
    <property type="entry name" value="C_S_lyase_PatB"/>
    <property type="match status" value="1"/>
</dbReference>
<dbReference type="Pfam" id="PF00155">
    <property type="entry name" value="Aminotran_1_2"/>
    <property type="match status" value="1"/>
</dbReference>
<accession>A0A060RDD4</accession>
<dbReference type="InterPro" id="IPR004839">
    <property type="entry name" value="Aminotransferase_I/II_large"/>
</dbReference>
<dbReference type="KEGG" id="rbc:BN938_2050"/>
<evidence type="ECO:0000256" key="2">
    <source>
        <dbReference type="ARBA" id="ARBA00012224"/>
    </source>
</evidence>
<dbReference type="InterPro" id="IPR027619">
    <property type="entry name" value="C-S_lyase_PatB-like"/>
</dbReference>